<proteinExistence type="predicted"/>
<comment type="caution">
    <text evidence="1">The sequence shown here is derived from an EMBL/GenBank/DDBJ whole genome shotgun (WGS) entry which is preliminary data.</text>
</comment>
<accession>A0A2D0N7A9</accession>
<dbReference type="AlphaFoldDB" id="A0A2D0N7A9"/>
<dbReference type="EMBL" id="PDUD01000026">
    <property type="protein sequence ID" value="PHN04385.1"/>
    <property type="molecule type" value="Genomic_DNA"/>
</dbReference>
<name>A0A2D0N7A9_FLAN2</name>
<evidence type="ECO:0000313" key="2">
    <source>
        <dbReference type="Proteomes" id="UP000223913"/>
    </source>
</evidence>
<organism evidence="1 2">
    <name type="scientific">Flavilitoribacter nigricans (strain ATCC 23147 / DSM 23189 / NBRC 102662 / NCIMB 1420 / SS-2)</name>
    <name type="common">Lewinella nigricans</name>
    <dbReference type="NCBI Taxonomy" id="1122177"/>
    <lineage>
        <taxon>Bacteria</taxon>
        <taxon>Pseudomonadati</taxon>
        <taxon>Bacteroidota</taxon>
        <taxon>Saprospiria</taxon>
        <taxon>Saprospirales</taxon>
        <taxon>Lewinellaceae</taxon>
        <taxon>Flavilitoribacter</taxon>
    </lineage>
</organism>
<gene>
    <name evidence="1" type="ORF">CRP01_22770</name>
</gene>
<dbReference type="Proteomes" id="UP000223913">
    <property type="component" value="Unassembled WGS sequence"/>
</dbReference>
<sequence>MRLSDQNSNISKILNQKTNPSFKTRGESVYYGLTDKDASMAVALKFVMRSGEQKAVHYHDILSPIEYDGNALITLYTSRLTIRIEGQYLGALFDYIIQHRVKSIEEPQSTFPSEGPGKLAVNSILFEDPE</sequence>
<evidence type="ECO:0000313" key="1">
    <source>
        <dbReference type="EMBL" id="PHN04385.1"/>
    </source>
</evidence>
<protein>
    <submittedName>
        <fullName evidence="1">Uncharacterized protein</fullName>
    </submittedName>
</protein>
<reference evidence="1 2" key="1">
    <citation type="submission" date="2017-10" db="EMBL/GenBank/DDBJ databases">
        <title>The draft genome sequence of Lewinella nigricans NBRC 102662.</title>
        <authorList>
            <person name="Wang K."/>
        </authorList>
    </citation>
    <scope>NUCLEOTIDE SEQUENCE [LARGE SCALE GENOMIC DNA]</scope>
    <source>
        <strain evidence="1 2">NBRC 102662</strain>
    </source>
</reference>
<keyword evidence="2" id="KW-1185">Reference proteome</keyword>